<accession>A0A0E9PKY9</accession>
<name>A0A0E9PKY9_ANGAN</name>
<dbReference type="AlphaFoldDB" id="A0A0E9PKY9"/>
<dbReference type="EMBL" id="GBXM01103296">
    <property type="protein sequence ID" value="JAH05281.1"/>
    <property type="molecule type" value="Transcribed_RNA"/>
</dbReference>
<protein>
    <submittedName>
        <fullName evidence="1">Uncharacterized protein</fullName>
    </submittedName>
</protein>
<reference evidence="1" key="1">
    <citation type="submission" date="2014-11" db="EMBL/GenBank/DDBJ databases">
        <authorList>
            <person name="Amaro Gonzalez C."/>
        </authorList>
    </citation>
    <scope>NUCLEOTIDE SEQUENCE</scope>
</reference>
<organism evidence="1">
    <name type="scientific">Anguilla anguilla</name>
    <name type="common">European freshwater eel</name>
    <name type="synonym">Muraena anguilla</name>
    <dbReference type="NCBI Taxonomy" id="7936"/>
    <lineage>
        <taxon>Eukaryota</taxon>
        <taxon>Metazoa</taxon>
        <taxon>Chordata</taxon>
        <taxon>Craniata</taxon>
        <taxon>Vertebrata</taxon>
        <taxon>Euteleostomi</taxon>
        <taxon>Actinopterygii</taxon>
        <taxon>Neopterygii</taxon>
        <taxon>Teleostei</taxon>
        <taxon>Anguilliformes</taxon>
        <taxon>Anguillidae</taxon>
        <taxon>Anguilla</taxon>
    </lineage>
</organism>
<reference evidence="1" key="2">
    <citation type="journal article" date="2015" name="Fish Shellfish Immunol.">
        <title>Early steps in the European eel (Anguilla anguilla)-Vibrio vulnificus interaction in the gills: Role of the RtxA13 toxin.</title>
        <authorList>
            <person name="Callol A."/>
            <person name="Pajuelo D."/>
            <person name="Ebbesson L."/>
            <person name="Teles M."/>
            <person name="MacKenzie S."/>
            <person name="Amaro C."/>
        </authorList>
    </citation>
    <scope>NUCLEOTIDE SEQUENCE</scope>
</reference>
<evidence type="ECO:0000313" key="1">
    <source>
        <dbReference type="EMBL" id="JAH05281.1"/>
    </source>
</evidence>
<proteinExistence type="predicted"/>
<sequence>MKYTELHGTPHTLCVFARILPKLEIHRLTLSLRLAGQCDNVKLESTTS</sequence>